<dbReference type="PROSITE" id="PS00092">
    <property type="entry name" value="N6_MTASE"/>
    <property type="match status" value="1"/>
</dbReference>
<dbReference type="GO" id="GO:0003676">
    <property type="term" value="F:nucleic acid binding"/>
    <property type="evidence" value="ECO:0007669"/>
    <property type="project" value="InterPro"/>
</dbReference>
<keyword evidence="3 8" id="KW-0808">Transferase</keyword>
<dbReference type="InterPro" id="IPR002052">
    <property type="entry name" value="DNA_methylase_N6_adenine_CS"/>
</dbReference>
<sequence>MSSKVEEWTVLSMMEWATDYFKKNDIPDPRHSIEWLLAETLGIKRLNLYLKYDRPLSEGELNELRPLVKRRARHEPLQYIVGFTDFLNARISVDERVLIPRIETEQLVEIVLDNHDTNALTLLDIGTGSGCIPIALKMERPNWNIHGVDISDEALSLAKENAAQNEVDIHFFKGDLFSSELLDHNTTPEVIISNPPYVRPDEEELLEPQVKDFEPHQALFTDDILNMYQQIISFSEQTLPENGHLYLELHEHYAENILQLFEQNTWQSRLKEDYDNKQRFLIAKRR</sequence>
<reference evidence="8 9" key="1">
    <citation type="submission" date="2019-07" db="EMBL/GenBank/DDBJ databases">
        <title>Genomic Encyclopedia of Archaeal and Bacterial Type Strains, Phase II (KMG-II): from individual species to whole genera.</title>
        <authorList>
            <person name="Goeker M."/>
        </authorList>
    </citation>
    <scope>NUCLEOTIDE SEQUENCE [LARGE SCALE GENOMIC DNA]</scope>
    <source>
        <strain evidence="8 9">DSM 21935</strain>
    </source>
</reference>
<keyword evidence="2 8" id="KW-0489">Methyltransferase</keyword>
<dbReference type="EC" id="2.1.1.297" evidence="1"/>
<accession>A0A5D3YN17</accession>
<dbReference type="Pfam" id="PF17827">
    <property type="entry name" value="PrmC_N"/>
    <property type="match status" value="1"/>
</dbReference>
<evidence type="ECO:0000256" key="3">
    <source>
        <dbReference type="ARBA" id="ARBA00022679"/>
    </source>
</evidence>
<dbReference type="GO" id="GO:0032259">
    <property type="term" value="P:methylation"/>
    <property type="evidence" value="ECO:0007669"/>
    <property type="project" value="UniProtKB-KW"/>
</dbReference>
<comment type="caution">
    <text evidence="8">The sequence shown here is derived from an EMBL/GenBank/DDBJ whole genome shotgun (WGS) entry which is preliminary data.</text>
</comment>
<dbReference type="CDD" id="cd02440">
    <property type="entry name" value="AdoMet_MTases"/>
    <property type="match status" value="1"/>
</dbReference>
<dbReference type="OrthoDB" id="9800643at2"/>
<gene>
    <name evidence="8" type="ORF">LX73_1826</name>
</gene>
<dbReference type="Pfam" id="PF05175">
    <property type="entry name" value="MTS"/>
    <property type="match status" value="1"/>
</dbReference>
<feature type="domain" description="Release factor glutamine methyltransferase N-terminal" evidence="7">
    <location>
        <begin position="14"/>
        <end position="82"/>
    </location>
</feature>
<evidence type="ECO:0000256" key="1">
    <source>
        <dbReference type="ARBA" id="ARBA00012771"/>
    </source>
</evidence>
<dbReference type="Gene3D" id="1.10.8.10">
    <property type="entry name" value="DNA helicase RuvA subunit, C-terminal domain"/>
    <property type="match status" value="1"/>
</dbReference>
<dbReference type="InterPro" id="IPR040758">
    <property type="entry name" value="PrmC_N"/>
</dbReference>
<comment type="catalytic activity">
    <reaction evidence="5">
        <text>L-glutaminyl-[peptide chain release factor] + S-adenosyl-L-methionine = N(5)-methyl-L-glutaminyl-[peptide chain release factor] + S-adenosyl-L-homocysteine + H(+)</text>
        <dbReference type="Rhea" id="RHEA:42896"/>
        <dbReference type="Rhea" id="RHEA-COMP:10271"/>
        <dbReference type="Rhea" id="RHEA-COMP:10272"/>
        <dbReference type="ChEBI" id="CHEBI:15378"/>
        <dbReference type="ChEBI" id="CHEBI:30011"/>
        <dbReference type="ChEBI" id="CHEBI:57856"/>
        <dbReference type="ChEBI" id="CHEBI:59789"/>
        <dbReference type="ChEBI" id="CHEBI:61891"/>
        <dbReference type="EC" id="2.1.1.297"/>
    </reaction>
</comment>
<evidence type="ECO:0000259" key="7">
    <source>
        <dbReference type="Pfam" id="PF17827"/>
    </source>
</evidence>
<keyword evidence="9" id="KW-1185">Reference proteome</keyword>
<protein>
    <recommendedName>
        <fullName evidence="1">peptide chain release factor N(5)-glutamine methyltransferase</fullName>
        <ecNumber evidence="1">2.1.1.297</ecNumber>
    </recommendedName>
</protein>
<dbReference type="InterPro" id="IPR029063">
    <property type="entry name" value="SAM-dependent_MTases_sf"/>
</dbReference>
<dbReference type="Gene3D" id="3.40.50.150">
    <property type="entry name" value="Vaccinia Virus protein VP39"/>
    <property type="match status" value="1"/>
</dbReference>
<dbReference type="InterPro" id="IPR050320">
    <property type="entry name" value="N5-glutamine_MTase"/>
</dbReference>
<organism evidence="8 9">
    <name type="scientific">Fodinibius salinus</name>
    <dbReference type="NCBI Taxonomy" id="860790"/>
    <lineage>
        <taxon>Bacteria</taxon>
        <taxon>Pseudomonadati</taxon>
        <taxon>Balneolota</taxon>
        <taxon>Balneolia</taxon>
        <taxon>Balneolales</taxon>
        <taxon>Balneolaceae</taxon>
        <taxon>Fodinibius</taxon>
    </lineage>
</organism>
<evidence type="ECO:0000313" key="9">
    <source>
        <dbReference type="Proteomes" id="UP000324595"/>
    </source>
</evidence>
<evidence type="ECO:0000313" key="8">
    <source>
        <dbReference type="EMBL" id="TYP94101.1"/>
    </source>
</evidence>
<dbReference type="InterPro" id="IPR007848">
    <property type="entry name" value="Small_mtfrase_dom"/>
</dbReference>
<dbReference type="PANTHER" id="PTHR18895:SF74">
    <property type="entry name" value="MTRF1L RELEASE FACTOR GLUTAMINE METHYLTRANSFERASE"/>
    <property type="match status" value="1"/>
</dbReference>
<dbReference type="AlphaFoldDB" id="A0A5D3YN17"/>
<dbReference type="EMBL" id="VNHY01000002">
    <property type="protein sequence ID" value="TYP94101.1"/>
    <property type="molecule type" value="Genomic_DNA"/>
</dbReference>
<dbReference type="Proteomes" id="UP000324595">
    <property type="component" value="Unassembled WGS sequence"/>
</dbReference>
<evidence type="ECO:0000259" key="6">
    <source>
        <dbReference type="Pfam" id="PF05175"/>
    </source>
</evidence>
<evidence type="ECO:0000256" key="2">
    <source>
        <dbReference type="ARBA" id="ARBA00022603"/>
    </source>
</evidence>
<proteinExistence type="predicted"/>
<dbReference type="GO" id="GO:0102559">
    <property type="term" value="F:peptide chain release factor N(5)-glutamine methyltransferase activity"/>
    <property type="evidence" value="ECO:0007669"/>
    <property type="project" value="UniProtKB-EC"/>
</dbReference>
<dbReference type="SUPFAM" id="SSF53335">
    <property type="entry name" value="S-adenosyl-L-methionine-dependent methyltransferases"/>
    <property type="match status" value="1"/>
</dbReference>
<feature type="domain" description="Methyltransferase small" evidence="6">
    <location>
        <begin position="115"/>
        <end position="201"/>
    </location>
</feature>
<name>A0A5D3YN17_9BACT</name>
<dbReference type="RefSeq" id="WP_148899127.1">
    <property type="nucleotide sequence ID" value="NZ_VNHY01000002.1"/>
</dbReference>
<evidence type="ECO:0000256" key="4">
    <source>
        <dbReference type="ARBA" id="ARBA00022691"/>
    </source>
</evidence>
<dbReference type="NCBIfam" id="TIGR00536">
    <property type="entry name" value="hemK_fam"/>
    <property type="match status" value="1"/>
</dbReference>
<keyword evidence="4" id="KW-0949">S-adenosyl-L-methionine</keyword>
<dbReference type="InterPro" id="IPR019874">
    <property type="entry name" value="RF_methyltr_PrmC"/>
</dbReference>
<dbReference type="InterPro" id="IPR004556">
    <property type="entry name" value="HemK-like"/>
</dbReference>
<dbReference type="PANTHER" id="PTHR18895">
    <property type="entry name" value="HEMK METHYLTRANSFERASE"/>
    <property type="match status" value="1"/>
</dbReference>
<dbReference type="NCBIfam" id="TIGR03534">
    <property type="entry name" value="RF_mod_PrmC"/>
    <property type="match status" value="1"/>
</dbReference>
<evidence type="ECO:0000256" key="5">
    <source>
        <dbReference type="ARBA" id="ARBA00048391"/>
    </source>
</evidence>